<dbReference type="PRINTS" id="PR00412">
    <property type="entry name" value="EPOXHYDRLASE"/>
</dbReference>
<dbReference type="InterPro" id="IPR000639">
    <property type="entry name" value="Epox_hydrolase-like"/>
</dbReference>
<dbReference type="InterPro" id="IPR000073">
    <property type="entry name" value="AB_hydrolase_1"/>
</dbReference>
<dbReference type="EMBL" id="JAAXLA010000011">
    <property type="protein sequence ID" value="NMH97334.1"/>
    <property type="molecule type" value="Genomic_DNA"/>
</dbReference>
<dbReference type="PANTHER" id="PTHR46438:SF11">
    <property type="entry name" value="LIPASE-RELATED"/>
    <property type="match status" value="1"/>
</dbReference>
<dbReference type="InterPro" id="IPR029058">
    <property type="entry name" value="AB_hydrolase_fold"/>
</dbReference>
<evidence type="ECO:0000313" key="2">
    <source>
        <dbReference type="EMBL" id="NMH97334.1"/>
    </source>
</evidence>
<comment type="caution">
    <text evidence="2">The sequence shown here is derived from an EMBL/GenBank/DDBJ whole genome shotgun (WGS) entry which is preliminary data.</text>
</comment>
<dbReference type="GO" id="GO:0016787">
    <property type="term" value="F:hydrolase activity"/>
    <property type="evidence" value="ECO:0007669"/>
    <property type="project" value="UniProtKB-KW"/>
</dbReference>
<sequence>MSARTGVIPSSDVAEPVRAEISHGGFRTVYHCAGEGRPLLLIHGSGPGVSALANWRGTMGSELADSFRMIAPDVVGFGETQADPTIEFTHSARVEHLVDFLDALGLDGVDVIGNSMGGALALALAHRQPNRVRRMVLMGTVGIGFPISPGLEAVWGYEPSEENLASLFRIFAFDQTLVSPELVRLRHEASIAPGVHERYAAAFAAPRQRHLDAMALPEDDLRQISTPTLLVHGAEDQVIPLQQTSLRLVSLLPAADLVVFGRCGHWTQIERAAHFVREVAAFLGD</sequence>
<dbReference type="Gene3D" id="3.40.50.1820">
    <property type="entry name" value="alpha/beta hydrolase"/>
    <property type="match status" value="1"/>
</dbReference>
<keyword evidence="2" id="KW-0378">Hydrolase</keyword>
<organism evidence="2 3">
    <name type="scientific">Pseudonocardia acidicola</name>
    <dbReference type="NCBI Taxonomy" id="2724939"/>
    <lineage>
        <taxon>Bacteria</taxon>
        <taxon>Bacillati</taxon>
        <taxon>Actinomycetota</taxon>
        <taxon>Actinomycetes</taxon>
        <taxon>Pseudonocardiales</taxon>
        <taxon>Pseudonocardiaceae</taxon>
        <taxon>Pseudonocardia</taxon>
    </lineage>
</organism>
<keyword evidence="3" id="KW-1185">Reference proteome</keyword>
<gene>
    <name evidence="2" type="ORF">HF526_08405</name>
</gene>
<evidence type="ECO:0000313" key="3">
    <source>
        <dbReference type="Proteomes" id="UP000820669"/>
    </source>
</evidence>
<dbReference type="Pfam" id="PF00561">
    <property type="entry name" value="Abhydrolase_1"/>
    <property type="match status" value="1"/>
</dbReference>
<dbReference type="PRINTS" id="PR00111">
    <property type="entry name" value="ABHYDROLASE"/>
</dbReference>
<dbReference type="Proteomes" id="UP000820669">
    <property type="component" value="Unassembled WGS sequence"/>
</dbReference>
<dbReference type="RefSeq" id="WP_169380782.1">
    <property type="nucleotide sequence ID" value="NZ_JAAXLA010000011.1"/>
</dbReference>
<name>A0ABX1S8V2_9PSEU</name>
<evidence type="ECO:0000259" key="1">
    <source>
        <dbReference type="Pfam" id="PF00561"/>
    </source>
</evidence>
<dbReference type="PANTHER" id="PTHR46438">
    <property type="entry name" value="ALPHA/BETA-HYDROLASES SUPERFAMILY PROTEIN"/>
    <property type="match status" value="1"/>
</dbReference>
<reference evidence="2 3" key="1">
    <citation type="submission" date="2020-04" db="EMBL/GenBank/DDBJ databases">
        <authorList>
            <person name="Klaysubun C."/>
            <person name="Duangmal K."/>
            <person name="Lipun K."/>
        </authorList>
    </citation>
    <scope>NUCLEOTIDE SEQUENCE [LARGE SCALE GENOMIC DNA]</scope>
    <source>
        <strain evidence="2 3">K10HN5</strain>
    </source>
</reference>
<protein>
    <submittedName>
        <fullName evidence="2">Alpha/beta fold hydrolase</fullName>
    </submittedName>
</protein>
<feature type="domain" description="AB hydrolase-1" evidence="1">
    <location>
        <begin position="38"/>
        <end position="271"/>
    </location>
</feature>
<dbReference type="SUPFAM" id="SSF53474">
    <property type="entry name" value="alpha/beta-Hydrolases"/>
    <property type="match status" value="1"/>
</dbReference>
<proteinExistence type="predicted"/>
<accession>A0ABX1S8V2</accession>